<gene>
    <name evidence="2" type="ORF">EGW08_016738</name>
</gene>
<comment type="caution">
    <text evidence="2">The sequence shown here is derived from an EMBL/GenBank/DDBJ whole genome shotgun (WGS) entry which is preliminary data.</text>
</comment>
<keyword evidence="3" id="KW-1185">Reference proteome</keyword>
<dbReference type="Proteomes" id="UP000271974">
    <property type="component" value="Unassembled WGS sequence"/>
</dbReference>
<evidence type="ECO:0000313" key="2">
    <source>
        <dbReference type="EMBL" id="RUS75504.1"/>
    </source>
</evidence>
<dbReference type="Gene3D" id="3.10.100.10">
    <property type="entry name" value="Mannose-Binding Protein A, subunit A"/>
    <property type="match status" value="1"/>
</dbReference>
<dbReference type="SUPFAM" id="SSF56436">
    <property type="entry name" value="C-type lectin-like"/>
    <property type="match status" value="1"/>
</dbReference>
<dbReference type="InterPro" id="IPR016187">
    <property type="entry name" value="CTDL_fold"/>
</dbReference>
<feature type="non-terminal residue" evidence="2">
    <location>
        <position position="118"/>
    </location>
</feature>
<dbReference type="AlphaFoldDB" id="A0A3S1AYK7"/>
<sequence>MIHRLLFCNIDLASLFCVLLLLDDCLDLQVSSAKINVCPPGWIESFHSRSCLKVFQTKVTWVDGRRGCGNYSADLIKIDEKKRRLFNETSDKRYWTGLNDRGDEGNYHFPDFIFTHEK</sequence>
<evidence type="ECO:0000256" key="1">
    <source>
        <dbReference type="SAM" id="SignalP"/>
    </source>
</evidence>
<reference evidence="2 3" key="1">
    <citation type="submission" date="2019-01" db="EMBL/GenBank/DDBJ databases">
        <title>A draft genome assembly of the solar-powered sea slug Elysia chlorotica.</title>
        <authorList>
            <person name="Cai H."/>
            <person name="Li Q."/>
            <person name="Fang X."/>
            <person name="Li J."/>
            <person name="Curtis N.E."/>
            <person name="Altenburger A."/>
            <person name="Shibata T."/>
            <person name="Feng M."/>
            <person name="Maeda T."/>
            <person name="Schwartz J.A."/>
            <person name="Shigenobu S."/>
            <person name="Lundholm N."/>
            <person name="Nishiyama T."/>
            <person name="Yang H."/>
            <person name="Hasebe M."/>
            <person name="Li S."/>
            <person name="Pierce S.K."/>
            <person name="Wang J."/>
        </authorList>
    </citation>
    <scope>NUCLEOTIDE SEQUENCE [LARGE SCALE GENOMIC DNA]</scope>
    <source>
        <strain evidence="2">EC2010</strain>
        <tissue evidence="2">Whole organism of an adult</tissue>
    </source>
</reference>
<organism evidence="2 3">
    <name type="scientific">Elysia chlorotica</name>
    <name type="common">Eastern emerald elysia</name>
    <name type="synonym">Sea slug</name>
    <dbReference type="NCBI Taxonomy" id="188477"/>
    <lineage>
        <taxon>Eukaryota</taxon>
        <taxon>Metazoa</taxon>
        <taxon>Spiralia</taxon>
        <taxon>Lophotrochozoa</taxon>
        <taxon>Mollusca</taxon>
        <taxon>Gastropoda</taxon>
        <taxon>Heterobranchia</taxon>
        <taxon>Euthyneura</taxon>
        <taxon>Panpulmonata</taxon>
        <taxon>Sacoglossa</taxon>
        <taxon>Placobranchoidea</taxon>
        <taxon>Plakobranchidae</taxon>
        <taxon>Elysia</taxon>
    </lineage>
</organism>
<dbReference type="OrthoDB" id="6285323at2759"/>
<evidence type="ECO:0000313" key="3">
    <source>
        <dbReference type="Proteomes" id="UP000271974"/>
    </source>
</evidence>
<feature type="signal peptide" evidence="1">
    <location>
        <begin position="1"/>
        <end position="27"/>
    </location>
</feature>
<feature type="chain" id="PRO_5018677247" description="C-type lectin domain-containing protein" evidence="1">
    <location>
        <begin position="28"/>
        <end position="118"/>
    </location>
</feature>
<dbReference type="CDD" id="cd00037">
    <property type="entry name" value="CLECT"/>
    <property type="match status" value="1"/>
</dbReference>
<proteinExistence type="predicted"/>
<dbReference type="InterPro" id="IPR016186">
    <property type="entry name" value="C-type_lectin-like/link_sf"/>
</dbReference>
<protein>
    <recommendedName>
        <fullName evidence="4">C-type lectin domain-containing protein</fullName>
    </recommendedName>
</protein>
<keyword evidence="1" id="KW-0732">Signal</keyword>
<dbReference type="EMBL" id="RQTK01000736">
    <property type="protein sequence ID" value="RUS75504.1"/>
    <property type="molecule type" value="Genomic_DNA"/>
</dbReference>
<name>A0A3S1AYK7_ELYCH</name>
<evidence type="ECO:0008006" key="4">
    <source>
        <dbReference type="Google" id="ProtNLM"/>
    </source>
</evidence>
<accession>A0A3S1AYK7</accession>